<evidence type="ECO:0000256" key="8">
    <source>
        <dbReference type="SAM" id="Phobius"/>
    </source>
</evidence>
<feature type="transmembrane region" description="Helical" evidence="8">
    <location>
        <begin position="182"/>
        <end position="204"/>
    </location>
</feature>
<evidence type="ECO:0000256" key="6">
    <source>
        <dbReference type="ARBA" id="ARBA00023136"/>
    </source>
</evidence>
<feature type="transmembrane region" description="Helical" evidence="8">
    <location>
        <begin position="132"/>
        <end position="155"/>
    </location>
</feature>
<evidence type="ECO:0000256" key="4">
    <source>
        <dbReference type="ARBA" id="ARBA00022692"/>
    </source>
</evidence>
<dbReference type="Proteomes" id="UP000078437">
    <property type="component" value="Chromosome"/>
</dbReference>
<evidence type="ECO:0000256" key="3">
    <source>
        <dbReference type="ARBA" id="ARBA00022475"/>
    </source>
</evidence>
<proteinExistence type="predicted"/>
<dbReference type="InterPro" id="IPR000515">
    <property type="entry name" value="MetI-like"/>
</dbReference>
<feature type="transmembrane region" description="Helical" evidence="8">
    <location>
        <begin position="41"/>
        <end position="64"/>
    </location>
</feature>
<organism evidence="10 11">
    <name type="scientific">Agromyces aureus</name>
    <dbReference type="NCBI Taxonomy" id="453304"/>
    <lineage>
        <taxon>Bacteria</taxon>
        <taxon>Bacillati</taxon>
        <taxon>Actinomycetota</taxon>
        <taxon>Actinomycetes</taxon>
        <taxon>Micrococcales</taxon>
        <taxon>Microbacteriaceae</taxon>
        <taxon>Agromyces</taxon>
    </lineage>
</organism>
<dbReference type="Gene3D" id="1.10.3720.10">
    <property type="entry name" value="MetI-like"/>
    <property type="match status" value="1"/>
</dbReference>
<evidence type="ECO:0000256" key="2">
    <source>
        <dbReference type="ARBA" id="ARBA00022448"/>
    </source>
</evidence>
<accession>A0A191WCP7</accession>
<keyword evidence="11" id="KW-1185">Reference proteome</keyword>
<dbReference type="EMBL" id="CP013979">
    <property type="protein sequence ID" value="ANJ26036.1"/>
    <property type="molecule type" value="Genomic_DNA"/>
</dbReference>
<evidence type="ECO:0000259" key="9">
    <source>
        <dbReference type="PROSITE" id="PS50928"/>
    </source>
</evidence>
<dbReference type="GO" id="GO:0055085">
    <property type="term" value="P:transmembrane transport"/>
    <property type="evidence" value="ECO:0007669"/>
    <property type="project" value="InterPro"/>
</dbReference>
<sequence length="321" mass="35316">MTTTSPELVPHPGPAATSAPRRRDAGRRGTRGRTRSEWKGLAFVAPFLVVFLLVFIAPVVYSIYLSLYREQLVGGNAFVGFENYLQLFGDSQFWEGFGRVTLFLLVQVPVMLGLALVAALAIDSARLHATGFFRIAIFLPYAVPAVVAVLMWGFIYGDNFGLAANINDWLGSTIITPFAREWILVSIGNIVTWEFVGYNMLIFYSALKVIPTDLYEAAELDGAGPMRVVTGIKLPALRGAIVIATIFSIIGSFQLFNEPNILRTLAPNIITTYFTPNMYAYNLSFAGQQYNASATVAIVMGVFTAVIAYVVQLRGSRKEER</sequence>
<evidence type="ECO:0000256" key="7">
    <source>
        <dbReference type="SAM" id="MobiDB-lite"/>
    </source>
</evidence>
<feature type="domain" description="ABC transmembrane type-1" evidence="9">
    <location>
        <begin position="97"/>
        <end position="311"/>
    </location>
</feature>
<comment type="subcellular location">
    <subcellularLocation>
        <location evidence="1">Cell membrane</location>
        <topology evidence="1">Multi-pass membrane protein</topology>
    </subcellularLocation>
</comment>
<protein>
    <submittedName>
        <fullName evidence="10">Sugar ABC transporter permease</fullName>
    </submittedName>
</protein>
<dbReference type="GO" id="GO:0005886">
    <property type="term" value="C:plasma membrane"/>
    <property type="evidence" value="ECO:0007669"/>
    <property type="project" value="UniProtKB-SubCell"/>
</dbReference>
<dbReference type="OrthoDB" id="3210259at2"/>
<keyword evidence="3" id="KW-1003">Cell membrane</keyword>
<dbReference type="InterPro" id="IPR035906">
    <property type="entry name" value="MetI-like_sf"/>
</dbReference>
<dbReference type="PANTHER" id="PTHR43227:SF8">
    <property type="entry name" value="DIACETYLCHITOBIOSE UPTAKE SYSTEM PERMEASE PROTEIN DASB"/>
    <property type="match status" value="1"/>
</dbReference>
<keyword evidence="6 8" id="KW-0472">Membrane</keyword>
<feature type="region of interest" description="Disordered" evidence="7">
    <location>
        <begin position="1"/>
        <end position="32"/>
    </location>
</feature>
<dbReference type="InterPro" id="IPR050809">
    <property type="entry name" value="UgpAE/MalFG_permease"/>
</dbReference>
<dbReference type="KEGG" id="agy:ATC03_04110"/>
<dbReference type="SUPFAM" id="SSF161098">
    <property type="entry name" value="MetI-like"/>
    <property type="match status" value="1"/>
</dbReference>
<gene>
    <name evidence="10" type="ORF">ATC03_04110</name>
</gene>
<feature type="transmembrane region" description="Helical" evidence="8">
    <location>
        <begin position="236"/>
        <end position="256"/>
    </location>
</feature>
<evidence type="ECO:0000313" key="11">
    <source>
        <dbReference type="Proteomes" id="UP000078437"/>
    </source>
</evidence>
<dbReference type="RefSeq" id="WP_067873447.1">
    <property type="nucleotide sequence ID" value="NZ_CP013979.1"/>
</dbReference>
<keyword evidence="4 8" id="KW-0812">Transmembrane</keyword>
<evidence type="ECO:0000256" key="1">
    <source>
        <dbReference type="ARBA" id="ARBA00004651"/>
    </source>
</evidence>
<dbReference type="CDD" id="cd06261">
    <property type="entry name" value="TM_PBP2"/>
    <property type="match status" value="1"/>
</dbReference>
<name>A0A191WCP7_9MICO</name>
<keyword evidence="2" id="KW-0813">Transport</keyword>
<dbReference type="AlphaFoldDB" id="A0A191WCP7"/>
<feature type="transmembrane region" description="Helical" evidence="8">
    <location>
        <begin position="100"/>
        <end position="120"/>
    </location>
</feature>
<reference evidence="11" key="2">
    <citation type="submission" date="2016-01" db="EMBL/GenBank/DDBJ databases">
        <title>Complete genome sequence of Agromyces aureus AR33T and comparison with related organisms.</title>
        <authorList>
            <person name="Corretto E."/>
            <person name="Antonielli L."/>
            <person name="Sessitsch A."/>
            <person name="Brader G."/>
        </authorList>
    </citation>
    <scope>NUCLEOTIDE SEQUENCE [LARGE SCALE GENOMIC DNA]</scope>
    <source>
        <strain evidence="11">AR33</strain>
    </source>
</reference>
<dbReference type="PROSITE" id="PS50928">
    <property type="entry name" value="ABC_TM1"/>
    <property type="match status" value="1"/>
</dbReference>
<dbReference type="STRING" id="453304.ATC03_04110"/>
<keyword evidence="5 8" id="KW-1133">Transmembrane helix</keyword>
<reference evidence="10 11" key="1">
    <citation type="journal article" date="2016" name="Int. J. Syst. Evol. Microbiol.">
        <title>Agromyces aureus sp. nov., isolated from the rhizosphere of Salix caprea L. grown in a heavy-metal-contaminated soil.</title>
        <authorList>
            <person name="Corretto E."/>
            <person name="Antonielli L."/>
            <person name="Sessitsch A."/>
            <person name="Compant S."/>
            <person name="Gorfer M."/>
            <person name="Kuffner M."/>
            <person name="Brader G."/>
        </authorList>
    </citation>
    <scope>NUCLEOTIDE SEQUENCE [LARGE SCALE GENOMIC DNA]</scope>
    <source>
        <strain evidence="10 11">AR33</strain>
    </source>
</reference>
<dbReference type="PANTHER" id="PTHR43227">
    <property type="entry name" value="BLL4140 PROTEIN"/>
    <property type="match status" value="1"/>
</dbReference>
<feature type="transmembrane region" description="Helical" evidence="8">
    <location>
        <begin position="290"/>
        <end position="311"/>
    </location>
</feature>
<evidence type="ECO:0000256" key="5">
    <source>
        <dbReference type="ARBA" id="ARBA00022989"/>
    </source>
</evidence>
<evidence type="ECO:0000313" key="10">
    <source>
        <dbReference type="EMBL" id="ANJ26036.1"/>
    </source>
</evidence>